<sequence length="185" mass="20905">MRSVRLAVLRSVSCCSLAFGLGVVRTFSSRLFADGIASLMWLTCRKARVDFHIAAMPPTLVAYVAPQLLLCLHHHTNVTPLLAFPGSYRAIYPCYDGDLPAFSPYIFAITMTKHRFAMIWWFWLVFWIAWFIRLDSNSRCTARVVIMVCLCSYAGTVLQQKQSLLSPFLRVAAMLSCLCRISLIA</sequence>
<gene>
    <name evidence="2" type="ORF">AVEN_72896_1</name>
</gene>
<keyword evidence="1" id="KW-1133">Transmembrane helix</keyword>
<dbReference type="Proteomes" id="UP000499080">
    <property type="component" value="Unassembled WGS sequence"/>
</dbReference>
<organism evidence="2 3">
    <name type="scientific">Araneus ventricosus</name>
    <name type="common">Orbweaver spider</name>
    <name type="synonym">Epeira ventricosa</name>
    <dbReference type="NCBI Taxonomy" id="182803"/>
    <lineage>
        <taxon>Eukaryota</taxon>
        <taxon>Metazoa</taxon>
        <taxon>Ecdysozoa</taxon>
        <taxon>Arthropoda</taxon>
        <taxon>Chelicerata</taxon>
        <taxon>Arachnida</taxon>
        <taxon>Araneae</taxon>
        <taxon>Araneomorphae</taxon>
        <taxon>Entelegynae</taxon>
        <taxon>Araneoidea</taxon>
        <taxon>Araneidae</taxon>
        <taxon>Araneus</taxon>
    </lineage>
</organism>
<keyword evidence="1" id="KW-0812">Transmembrane</keyword>
<evidence type="ECO:0000256" key="1">
    <source>
        <dbReference type="SAM" id="Phobius"/>
    </source>
</evidence>
<protein>
    <submittedName>
        <fullName evidence="2">Uncharacterized protein</fullName>
    </submittedName>
</protein>
<proteinExistence type="predicted"/>
<feature type="transmembrane region" description="Helical" evidence="1">
    <location>
        <begin position="116"/>
        <end position="133"/>
    </location>
</feature>
<name>A0A4Y2KLP0_ARAVE</name>
<evidence type="ECO:0000313" key="3">
    <source>
        <dbReference type="Proteomes" id="UP000499080"/>
    </source>
</evidence>
<reference evidence="2 3" key="1">
    <citation type="journal article" date="2019" name="Sci. Rep.">
        <title>Orb-weaving spider Araneus ventricosus genome elucidates the spidroin gene catalogue.</title>
        <authorList>
            <person name="Kono N."/>
            <person name="Nakamura H."/>
            <person name="Ohtoshi R."/>
            <person name="Moran D.A.P."/>
            <person name="Shinohara A."/>
            <person name="Yoshida Y."/>
            <person name="Fujiwara M."/>
            <person name="Mori M."/>
            <person name="Tomita M."/>
            <person name="Arakawa K."/>
        </authorList>
    </citation>
    <scope>NUCLEOTIDE SEQUENCE [LARGE SCALE GENOMIC DNA]</scope>
</reference>
<keyword evidence="1" id="KW-0472">Membrane</keyword>
<evidence type="ECO:0000313" key="2">
    <source>
        <dbReference type="EMBL" id="GBN02840.1"/>
    </source>
</evidence>
<keyword evidence="3" id="KW-1185">Reference proteome</keyword>
<comment type="caution">
    <text evidence="2">The sequence shown here is derived from an EMBL/GenBank/DDBJ whole genome shotgun (WGS) entry which is preliminary data.</text>
</comment>
<dbReference type="AlphaFoldDB" id="A0A4Y2KLP0"/>
<accession>A0A4Y2KLP0</accession>
<dbReference type="EMBL" id="BGPR01004741">
    <property type="protein sequence ID" value="GBN02840.1"/>
    <property type="molecule type" value="Genomic_DNA"/>
</dbReference>